<reference evidence="1" key="1">
    <citation type="submission" date="2020-04" db="EMBL/GenBank/DDBJ databases">
        <authorList>
            <person name="Alioto T."/>
            <person name="Alioto T."/>
            <person name="Gomez Garrido J."/>
        </authorList>
    </citation>
    <scope>NUCLEOTIDE SEQUENCE</scope>
    <source>
        <strain evidence="1">A484AB</strain>
    </source>
</reference>
<dbReference type="EMBL" id="CACRXK020006646">
    <property type="protein sequence ID" value="CAB4009999.1"/>
    <property type="molecule type" value="Genomic_DNA"/>
</dbReference>
<comment type="caution">
    <text evidence="1">The sequence shown here is derived from an EMBL/GenBank/DDBJ whole genome shotgun (WGS) entry which is preliminary data.</text>
</comment>
<proteinExistence type="predicted"/>
<keyword evidence="2" id="KW-1185">Reference proteome</keyword>
<evidence type="ECO:0000313" key="2">
    <source>
        <dbReference type="Proteomes" id="UP001152795"/>
    </source>
</evidence>
<accession>A0A6S7HZH0</accession>
<evidence type="ECO:0000313" key="1">
    <source>
        <dbReference type="EMBL" id="CAB4009999.1"/>
    </source>
</evidence>
<gene>
    <name evidence="1" type="ORF">PACLA_8A007761</name>
</gene>
<dbReference type="OrthoDB" id="8053745at2759"/>
<feature type="non-terminal residue" evidence="1">
    <location>
        <position position="134"/>
    </location>
</feature>
<organism evidence="1 2">
    <name type="scientific">Paramuricea clavata</name>
    <name type="common">Red gorgonian</name>
    <name type="synonym">Violescent sea-whip</name>
    <dbReference type="NCBI Taxonomy" id="317549"/>
    <lineage>
        <taxon>Eukaryota</taxon>
        <taxon>Metazoa</taxon>
        <taxon>Cnidaria</taxon>
        <taxon>Anthozoa</taxon>
        <taxon>Octocorallia</taxon>
        <taxon>Malacalcyonacea</taxon>
        <taxon>Plexauridae</taxon>
        <taxon>Paramuricea</taxon>
    </lineage>
</organism>
<dbReference type="Proteomes" id="UP001152795">
    <property type="component" value="Unassembled WGS sequence"/>
</dbReference>
<name>A0A6S7HZH0_PARCT</name>
<sequence length="134" mass="15501">MKKRNQRRYYNLLLTDALKEKNSHVGNLTKQCDELKHELSGQTTWMKFRLICFSINRLLSIEKSKITSRQDRKLNTLIELKKTADAIEENPNDTIINLSGRTLSSDEIDVLKLGLRHGLATRPNQFEIMAVSED</sequence>
<protein>
    <submittedName>
        <fullName evidence="1">Uncharacterized protein</fullName>
    </submittedName>
</protein>
<dbReference type="AlphaFoldDB" id="A0A6S7HZH0"/>